<evidence type="ECO:0000313" key="2">
    <source>
        <dbReference type="EMBL" id="MCP9276755.1"/>
    </source>
</evidence>
<organism evidence="2 3">
    <name type="scientific">Mycolicibacterium arenosum</name>
    <dbReference type="NCBI Taxonomy" id="2952157"/>
    <lineage>
        <taxon>Bacteria</taxon>
        <taxon>Bacillati</taxon>
        <taxon>Actinomycetota</taxon>
        <taxon>Actinomycetes</taxon>
        <taxon>Mycobacteriales</taxon>
        <taxon>Mycobacteriaceae</taxon>
        <taxon>Mycolicibacterium</taxon>
    </lineage>
</organism>
<dbReference type="Proteomes" id="UP001651690">
    <property type="component" value="Unassembled WGS sequence"/>
</dbReference>
<proteinExistence type="predicted"/>
<dbReference type="NCBIfam" id="TIGR03086">
    <property type="entry name" value="TIGR03086 family metal-binding protein"/>
    <property type="match status" value="1"/>
</dbReference>
<comment type="caution">
    <text evidence="2">The sequence shown here is derived from an EMBL/GenBank/DDBJ whole genome shotgun (WGS) entry which is preliminary data.</text>
</comment>
<dbReference type="RefSeq" id="WP_255064934.1">
    <property type="nucleotide sequence ID" value="NZ_JANDBD010000019.1"/>
</dbReference>
<evidence type="ECO:0000313" key="3">
    <source>
        <dbReference type="Proteomes" id="UP001651690"/>
    </source>
</evidence>
<protein>
    <submittedName>
        <fullName evidence="2">TIGR03086 family metal-binding protein</fullName>
    </submittedName>
</protein>
<dbReference type="InterPro" id="IPR017517">
    <property type="entry name" value="Maleyloyr_isom"/>
</dbReference>
<feature type="domain" description="Mycothiol-dependent maleylpyruvate isomerase metal-binding" evidence="1">
    <location>
        <begin position="23"/>
        <end position="141"/>
    </location>
</feature>
<dbReference type="Gene3D" id="1.20.120.450">
    <property type="entry name" value="dinb family like domain"/>
    <property type="match status" value="1"/>
</dbReference>
<dbReference type="InterPro" id="IPR034660">
    <property type="entry name" value="DinB/YfiT-like"/>
</dbReference>
<evidence type="ECO:0000259" key="1">
    <source>
        <dbReference type="Pfam" id="PF11716"/>
    </source>
</evidence>
<name>A0ABT1MD15_9MYCO</name>
<accession>A0ABT1MD15</accession>
<dbReference type="InterPro" id="IPR017520">
    <property type="entry name" value="CHP03086"/>
</dbReference>
<dbReference type="InterPro" id="IPR024344">
    <property type="entry name" value="MDMPI_metal-binding"/>
</dbReference>
<sequence length="210" mass="22049">MHMPTNYQTLLPPHRTAVLHSIEVVRDVSSTDLDRPTPCAGWTLLDLLAHMTVQHHGFASAARGFGAELARWDVAGVVDAVRRNPAGTYADAAADVLAAFADAGAQTPFALPEFGADVVVSGEMAIGFHLVDYVVHGWDVAAALGRTYTVPDDVAAAALTVALAVPDDEIRDVDGAPFAHAVTGPAATDLDRVLRHLGRTPAGALSSTRR</sequence>
<dbReference type="EMBL" id="JANDBD010000019">
    <property type="protein sequence ID" value="MCP9276755.1"/>
    <property type="molecule type" value="Genomic_DNA"/>
</dbReference>
<dbReference type="Pfam" id="PF11716">
    <property type="entry name" value="MDMPI_N"/>
    <property type="match status" value="1"/>
</dbReference>
<keyword evidence="3" id="KW-1185">Reference proteome</keyword>
<gene>
    <name evidence="2" type="ORF">NM203_31685</name>
</gene>
<dbReference type="SUPFAM" id="SSF109854">
    <property type="entry name" value="DinB/YfiT-like putative metalloenzymes"/>
    <property type="match status" value="1"/>
</dbReference>
<dbReference type="NCBIfam" id="TIGR03083">
    <property type="entry name" value="maleylpyruvate isomerase family mycothiol-dependent enzyme"/>
    <property type="match status" value="1"/>
</dbReference>
<reference evidence="2 3" key="1">
    <citation type="submission" date="2022-06" db="EMBL/GenBank/DDBJ databases">
        <title>Mycolicibacterium sp. CAU 1645 isolated from seawater.</title>
        <authorList>
            <person name="Kim W."/>
        </authorList>
    </citation>
    <scope>NUCLEOTIDE SEQUENCE [LARGE SCALE GENOMIC DNA]</scope>
    <source>
        <strain evidence="2 3">CAU 1645</strain>
    </source>
</reference>